<dbReference type="Pfam" id="PF12796">
    <property type="entry name" value="Ank_2"/>
    <property type="match status" value="1"/>
</dbReference>
<dbReference type="FunFam" id="1.25.40.20:FF:000050">
    <property type="entry name" value="integrin-linked protein kinase"/>
    <property type="match status" value="1"/>
</dbReference>
<feature type="repeat" description="ANK" evidence="3">
    <location>
        <begin position="119"/>
        <end position="151"/>
    </location>
</feature>
<organism evidence="4 5">
    <name type="scientific">Geodia barretti</name>
    <name type="common">Barrett's horny sponge</name>
    <dbReference type="NCBI Taxonomy" id="519541"/>
    <lineage>
        <taxon>Eukaryota</taxon>
        <taxon>Metazoa</taxon>
        <taxon>Porifera</taxon>
        <taxon>Demospongiae</taxon>
        <taxon>Heteroscleromorpha</taxon>
        <taxon>Tetractinellida</taxon>
        <taxon>Astrophorina</taxon>
        <taxon>Geodiidae</taxon>
        <taxon>Geodia</taxon>
    </lineage>
</organism>
<dbReference type="GO" id="GO:0016301">
    <property type="term" value="F:kinase activity"/>
    <property type="evidence" value="ECO:0007669"/>
    <property type="project" value="UniProtKB-KW"/>
</dbReference>
<evidence type="ECO:0000313" key="5">
    <source>
        <dbReference type="Proteomes" id="UP001174909"/>
    </source>
</evidence>
<dbReference type="Proteomes" id="UP001174909">
    <property type="component" value="Unassembled WGS sequence"/>
</dbReference>
<keyword evidence="4" id="KW-0418">Kinase</keyword>
<proteinExistence type="predicted"/>
<dbReference type="PROSITE" id="PS50088">
    <property type="entry name" value="ANK_REPEAT"/>
    <property type="match status" value="3"/>
</dbReference>
<dbReference type="SMART" id="SM00248">
    <property type="entry name" value="ANK"/>
    <property type="match status" value="3"/>
</dbReference>
<dbReference type="SUPFAM" id="SSF48403">
    <property type="entry name" value="Ankyrin repeat"/>
    <property type="match status" value="1"/>
</dbReference>
<protein>
    <submittedName>
        <fullName evidence="4">Integrin-linked protein kinase</fullName>
    </submittedName>
</protein>
<name>A0AA35TL17_GEOBA</name>
<dbReference type="PROSITE" id="PS50297">
    <property type="entry name" value="ANK_REP_REGION"/>
    <property type="match status" value="2"/>
</dbReference>
<evidence type="ECO:0000256" key="1">
    <source>
        <dbReference type="ARBA" id="ARBA00022737"/>
    </source>
</evidence>
<dbReference type="InterPro" id="IPR051070">
    <property type="entry name" value="NF-kappa-B_inhibitor"/>
</dbReference>
<keyword evidence="2 3" id="KW-0040">ANK repeat</keyword>
<accession>A0AA35TL17</accession>
<dbReference type="PANTHER" id="PTHR46680:SF3">
    <property type="entry name" value="NF-KAPPA-B INHIBITOR CACTUS"/>
    <property type="match status" value="1"/>
</dbReference>
<evidence type="ECO:0000256" key="3">
    <source>
        <dbReference type="PROSITE-ProRule" id="PRU00023"/>
    </source>
</evidence>
<dbReference type="EMBL" id="CASHTH010003844">
    <property type="protein sequence ID" value="CAI8050250.1"/>
    <property type="molecule type" value="Genomic_DNA"/>
</dbReference>
<evidence type="ECO:0000256" key="2">
    <source>
        <dbReference type="ARBA" id="ARBA00023043"/>
    </source>
</evidence>
<sequence>MARHFEEDFKFVSRLRPEATSEDIYAACRDGDEMFCKEWCMSPDHDLNITDQHGFTPMHYATMHGNTGIIDVFVNRGARVDIVNMGGDTLLHIAAAYGKYDIVQKLLKMRADVDCANEHGNTSLHYASFWNFIGICEILVKHGALVAMSNKYGDTPLSKARPRLRKKLEAMASELGQSLVIVPHKSESIFLYLHHYALPLFFSRRDKLGKKE</sequence>
<feature type="repeat" description="ANK" evidence="3">
    <location>
        <begin position="86"/>
        <end position="118"/>
    </location>
</feature>
<comment type="caution">
    <text evidence="4">The sequence shown here is derived from an EMBL/GenBank/DDBJ whole genome shotgun (WGS) entry which is preliminary data.</text>
</comment>
<keyword evidence="4" id="KW-0401">Integrin</keyword>
<gene>
    <name evidence="4" type="ORF">GBAR_LOCUS27611</name>
</gene>
<feature type="repeat" description="ANK" evidence="3">
    <location>
        <begin position="53"/>
        <end position="85"/>
    </location>
</feature>
<keyword evidence="1" id="KW-0677">Repeat</keyword>
<dbReference type="InterPro" id="IPR036770">
    <property type="entry name" value="Ankyrin_rpt-contain_sf"/>
</dbReference>
<dbReference type="PANTHER" id="PTHR46680">
    <property type="entry name" value="NF-KAPPA-B INHIBITOR ALPHA"/>
    <property type="match status" value="1"/>
</dbReference>
<reference evidence="4" key="1">
    <citation type="submission" date="2023-03" db="EMBL/GenBank/DDBJ databases">
        <authorList>
            <person name="Steffen K."/>
            <person name="Cardenas P."/>
        </authorList>
    </citation>
    <scope>NUCLEOTIDE SEQUENCE</scope>
</reference>
<evidence type="ECO:0000313" key="4">
    <source>
        <dbReference type="EMBL" id="CAI8050250.1"/>
    </source>
</evidence>
<dbReference type="InterPro" id="IPR002110">
    <property type="entry name" value="Ankyrin_rpt"/>
</dbReference>
<keyword evidence="5" id="KW-1185">Reference proteome</keyword>
<dbReference type="Pfam" id="PF00023">
    <property type="entry name" value="Ank"/>
    <property type="match status" value="1"/>
</dbReference>
<dbReference type="AlphaFoldDB" id="A0AA35TL17"/>
<keyword evidence="4" id="KW-0808">Transferase</keyword>
<dbReference type="Gene3D" id="1.25.40.20">
    <property type="entry name" value="Ankyrin repeat-containing domain"/>
    <property type="match status" value="1"/>
</dbReference>
<dbReference type="GO" id="GO:0007229">
    <property type="term" value="P:integrin-mediated signaling pathway"/>
    <property type="evidence" value="ECO:0007669"/>
    <property type="project" value="UniProtKB-KW"/>
</dbReference>